<keyword evidence="2 4" id="KW-0479">Metal-binding</keyword>
<evidence type="ECO:0000256" key="4">
    <source>
        <dbReference type="PROSITE-ProRule" id="PRU00433"/>
    </source>
</evidence>
<dbReference type="Proteomes" id="UP000011863">
    <property type="component" value="Chromosome"/>
</dbReference>
<dbReference type="GO" id="GO:0046872">
    <property type="term" value="F:metal ion binding"/>
    <property type="evidence" value="ECO:0007669"/>
    <property type="project" value="UniProtKB-KW"/>
</dbReference>
<dbReference type="PROSITE" id="PS51257">
    <property type="entry name" value="PROKAR_LIPOPROTEIN"/>
    <property type="match status" value="1"/>
</dbReference>
<accession>A0A6C7DZU3</accession>
<dbReference type="GO" id="GO:0020037">
    <property type="term" value="F:heme binding"/>
    <property type="evidence" value="ECO:0007669"/>
    <property type="project" value="InterPro"/>
</dbReference>
<dbReference type="GO" id="GO:0009055">
    <property type="term" value="F:electron transfer activity"/>
    <property type="evidence" value="ECO:0007669"/>
    <property type="project" value="InterPro"/>
</dbReference>
<dbReference type="Pfam" id="PF00034">
    <property type="entry name" value="Cytochrom_C"/>
    <property type="match status" value="1"/>
</dbReference>
<proteinExistence type="predicted"/>
<evidence type="ECO:0000313" key="7">
    <source>
        <dbReference type="EMBL" id="BAN00657.1"/>
    </source>
</evidence>
<reference evidence="7 8" key="1">
    <citation type="journal article" date="2013" name="Int. J. Syst. Evol. Microbiol.">
        <title>Ilumatobacter nonamiense sp. nov. and Ilumatobacter coccineum sp. nov., isolated from seashore sand.</title>
        <authorList>
            <person name="Matsumoto A."/>
            <person name="Kasai H."/>
            <person name="Matsuo Y."/>
            <person name="Shizuri Y."/>
            <person name="Ichikawa N."/>
            <person name="Fujita N."/>
            <person name="Omura S."/>
            <person name="Takahashi Y."/>
        </authorList>
    </citation>
    <scope>NUCLEOTIDE SEQUENCE [LARGE SCALE GENOMIC DNA]</scope>
    <source>
        <strain evidence="8">NBRC 103263 / KCTC 29153 / YM16-304</strain>
    </source>
</reference>
<gene>
    <name evidence="7" type="ORF">YM304_03430</name>
</gene>
<protein>
    <recommendedName>
        <fullName evidence="6">Cytochrome c domain-containing protein</fullName>
    </recommendedName>
</protein>
<feature type="chain" id="PRO_5039159958" description="Cytochrome c domain-containing protein" evidence="5">
    <location>
        <begin position="26"/>
        <end position="131"/>
    </location>
</feature>
<evidence type="ECO:0000256" key="1">
    <source>
        <dbReference type="ARBA" id="ARBA00022617"/>
    </source>
</evidence>
<dbReference type="EMBL" id="AP012057">
    <property type="protein sequence ID" value="BAN00657.1"/>
    <property type="molecule type" value="Genomic_DNA"/>
</dbReference>
<evidence type="ECO:0000313" key="8">
    <source>
        <dbReference type="Proteomes" id="UP000011863"/>
    </source>
</evidence>
<feature type="domain" description="Cytochrome c" evidence="6">
    <location>
        <begin position="36"/>
        <end position="129"/>
    </location>
</feature>
<evidence type="ECO:0000259" key="6">
    <source>
        <dbReference type="PROSITE" id="PS51007"/>
    </source>
</evidence>
<keyword evidence="1 4" id="KW-0349">Heme</keyword>
<dbReference type="OrthoDB" id="9781261at2"/>
<dbReference type="SUPFAM" id="SSF46626">
    <property type="entry name" value="Cytochrome c"/>
    <property type="match status" value="1"/>
</dbReference>
<name>A0A6C7DZU3_ILUCY</name>
<evidence type="ECO:0000256" key="3">
    <source>
        <dbReference type="ARBA" id="ARBA00023004"/>
    </source>
</evidence>
<dbReference type="PROSITE" id="PS51007">
    <property type="entry name" value="CYTC"/>
    <property type="match status" value="1"/>
</dbReference>
<sequence length="131" mass="13246">MMSQRVARYSLSTLLTVAIAVGAAACGGDGDSGLSEQAAKGKEIAASNGCASCHGSDGRGGVGPTWIGLAGSEVELDDGTTVTADDAYLLRAILDPAAEEVPGYAVNMPENGLSEEQALDIVAYIKELVAE</sequence>
<keyword evidence="5" id="KW-0732">Signal</keyword>
<dbReference type="Gene3D" id="1.10.760.10">
    <property type="entry name" value="Cytochrome c-like domain"/>
    <property type="match status" value="1"/>
</dbReference>
<feature type="signal peptide" evidence="5">
    <location>
        <begin position="1"/>
        <end position="25"/>
    </location>
</feature>
<dbReference type="AlphaFoldDB" id="A0A6C7DZU3"/>
<evidence type="ECO:0000256" key="2">
    <source>
        <dbReference type="ARBA" id="ARBA00022723"/>
    </source>
</evidence>
<dbReference type="KEGG" id="aym:YM304_03430"/>
<evidence type="ECO:0000256" key="5">
    <source>
        <dbReference type="SAM" id="SignalP"/>
    </source>
</evidence>
<dbReference type="InterPro" id="IPR009056">
    <property type="entry name" value="Cyt_c-like_dom"/>
</dbReference>
<organism evidence="7 8">
    <name type="scientific">Ilumatobacter coccineus (strain NBRC 103263 / KCTC 29153 / YM16-304)</name>
    <dbReference type="NCBI Taxonomy" id="1313172"/>
    <lineage>
        <taxon>Bacteria</taxon>
        <taxon>Bacillati</taxon>
        <taxon>Actinomycetota</taxon>
        <taxon>Acidimicrobiia</taxon>
        <taxon>Acidimicrobiales</taxon>
        <taxon>Ilumatobacteraceae</taxon>
        <taxon>Ilumatobacter</taxon>
    </lineage>
</organism>
<keyword evidence="3 4" id="KW-0408">Iron</keyword>
<keyword evidence="8" id="KW-1185">Reference proteome</keyword>
<dbReference type="InterPro" id="IPR036909">
    <property type="entry name" value="Cyt_c-like_dom_sf"/>
</dbReference>